<accession>A0A6G1HMM9</accession>
<dbReference type="EMBL" id="ML996704">
    <property type="protein sequence ID" value="KAF2397164.1"/>
    <property type="molecule type" value="Genomic_DNA"/>
</dbReference>
<keyword evidence="3" id="KW-1185">Reference proteome</keyword>
<dbReference type="Proteomes" id="UP000799640">
    <property type="component" value="Unassembled WGS sequence"/>
</dbReference>
<feature type="region of interest" description="Disordered" evidence="1">
    <location>
        <begin position="1"/>
        <end position="29"/>
    </location>
</feature>
<gene>
    <name evidence="2" type="ORF">EJ06DRAFT_164094</name>
</gene>
<name>A0A6G1HMM9_9PEZI</name>
<feature type="compositionally biased region" description="Polar residues" evidence="1">
    <location>
        <begin position="15"/>
        <end position="28"/>
    </location>
</feature>
<organism evidence="2 3">
    <name type="scientific">Trichodelitschia bisporula</name>
    <dbReference type="NCBI Taxonomy" id="703511"/>
    <lineage>
        <taxon>Eukaryota</taxon>
        <taxon>Fungi</taxon>
        <taxon>Dikarya</taxon>
        <taxon>Ascomycota</taxon>
        <taxon>Pezizomycotina</taxon>
        <taxon>Dothideomycetes</taxon>
        <taxon>Dothideomycetes incertae sedis</taxon>
        <taxon>Phaeotrichales</taxon>
        <taxon>Phaeotrichaceae</taxon>
        <taxon>Trichodelitschia</taxon>
    </lineage>
</organism>
<evidence type="ECO:0000313" key="3">
    <source>
        <dbReference type="Proteomes" id="UP000799640"/>
    </source>
</evidence>
<evidence type="ECO:0000313" key="2">
    <source>
        <dbReference type="EMBL" id="KAF2397164.1"/>
    </source>
</evidence>
<feature type="compositionally biased region" description="Basic and acidic residues" evidence="1">
    <location>
        <begin position="1"/>
        <end position="10"/>
    </location>
</feature>
<reference evidence="2" key="1">
    <citation type="journal article" date="2020" name="Stud. Mycol.">
        <title>101 Dothideomycetes genomes: a test case for predicting lifestyles and emergence of pathogens.</title>
        <authorList>
            <person name="Haridas S."/>
            <person name="Albert R."/>
            <person name="Binder M."/>
            <person name="Bloem J."/>
            <person name="Labutti K."/>
            <person name="Salamov A."/>
            <person name="Andreopoulos B."/>
            <person name="Baker S."/>
            <person name="Barry K."/>
            <person name="Bills G."/>
            <person name="Bluhm B."/>
            <person name="Cannon C."/>
            <person name="Castanera R."/>
            <person name="Culley D."/>
            <person name="Daum C."/>
            <person name="Ezra D."/>
            <person name="Gonzalez J."/>
            <person name="Henrissat B."/>
            <person name="Kuo A."/>
            <person name="Liang C."/>
            <person name="Lipzen A."/>
            <person name="Lutzoni F."/>
            <person name="Magnuson J."/>
            <person name="Mondo S."/>
            <person name="Nolan M."/>
            <person name="Ohm R."/>
            <person name="Pangilinan J."/>
            <person name="Park H.-J."/>
            <person name="Ramirez L."/>
            <person name="Alfaro M."/>
            <person name="Sun H."/>
            <person name="Tritt A."/>
            <person name="Yoshinaga Y."/>
            <person name="Zwiers L.-H."/>
            <person name="Turgeon B."/>
            <person name="Goodwin S."/>
            <person name="Spatafora J."/>
            <person name="Crous P."/>
            <person name="Grigoriev I."/>
        </authorList>
    </citation>
    <scope>NUCLEOTIDE SEQUENCE</scope>
    <source>
        <strain evidence="2">CBS 262.69</strain>
    </source>
</reference>
<sequence length="196" mass="22401">MTPSYPDRHPKFQKKPNQGNPNDGQTLHQGKLYPKDRILPIRQLHHPHAPNLKNHTPSPNRTQINLHLRFIPPRHKRARRDMYSPLLLLAPPRCNHIPVRKTAHATPLAIDVKPQPHARLVPHPGLRGDALPQPHRLHRTVQHRGHEFVAPAAQPGAHEMHLIIPTGHIPPVQGPRRKVPILQQASRQCRQGRYGR</sequence>
<evidence type="ECO:0000256" key="1">
    <source>
        <dbReference type="SAM" id="MobiDB-lite"/>
    </source>
</evidence>
<protein>
    <submittedName>
        <fullName evidence="2">Uncharacterized protein</fullName>
    </submittedName>
</protein>
<dbReference type="AlphaFoldDB" id="A0A6G1HMM9"/>
<proteinExistence type="predicted"/>